<dbReference type="GO" id="GO:0016705">
    <property type="term" value="F:oxidoreductase activity, acting on paired donors, with incorporation or reduction of molecular oxygen"/>
    <property type="evidence" value="ECO:0007669"/>
    <property type="project" value="InterPro"/>
</dbReference>
<keyword evidence="7" id="KW-0503">Monooxygenase</keyword>
<dbReference type="GO" id="GO:0004497">
    <property type="term" value="F:monooxygenase activity"/>
    <property type="evidence" value="ECO:0007669"/>
    <property type="project" value="UniProtKB-KW"/>
</dbReference>
<dbReference type="GeneID" id="111021627"/>
<keyword evidence="10" id="KW-1185">Reference proteome</keyword>
<dbReference type="PANTHER" id="PTHR47944">
    <property type="entry name" value="CYTOCHROME P450 98A9"/>
    <property type="match status" value="1"/>
</dbReference>
<reference evidence="11" key="1">
    <citation type="submission" date="2025-08" db="UniProtKB">
        <authorList>
            <consortium name="RefSeq"/>
        </authorList>
    </citation>
    <scope>IDENTIFICATION</scope>
    <source>
        <strain evidence="11">OHB3-1</strain>
    </source>
</reference>
<dbReference type="PRINTS" id="PR00463">
    <property type="entry name" value="EP450I"/>
</dbReference>
<dbReference type="PANTHER" id="PTHR47944:SF16">
    <property type="entry name" value="CYTOCHROME P450 FAMILY 1 SUBFAMILY A POLYPEPTIDE 1"/>
    <property type="match status" value="1"/>
</dbReference>
<gene>
    <name evidence="11" type="primary">LOC111021627</name>
</gene>
<dbReference type="SUPFAM" id="SSF48264">
    <property type="entry name" value="Cytochrome P450"/>
    <property type="match status" value="1"/>
</dbReference>
<evidence type="ECO:0000256" key="2">
    <source>
        <dbReference type="ARBA" id="ARBA00010617"/>
    </source>
</evidence>
<feature type="transmembrane region" description="Helical" evidence="9">
    <location>
        <begin position="12"/>
        <end position="32"/>
    </location>
</feature>
<dbReference type="Pfam" id="PF00067">
    <property type="entry name" value="p450"/>
    <property type="match status" value="1"/>
</dbReference>
<keyword evidence="9" id="KW-0812">Transmembrane</keyword>
<evidence type="ECO:0000256" key="1">
    <source>
        <dbReference type="ARBA" id="ARBA00001971"/>
    </source>
</evidence>
<comment type="cofactor">
    <cofactor evidence="1 8">
        <name>heme</name>
        <dbReference type="ChEBI" id="CHEBI:30413"/>
    </cofactor>
</comment>
<evidence type="ECO:0000256" key="4">
    <source>
        <dbReference type="ARBA" id="ARBA00022723"/>
    </source>
</evidence>
<comment type="similarity">
    <text evidence="2">Belongs to the cytochrome P450 family.</text>
</comment>
<dbReference type="AlphaFoldDB" id="A0A6J1DLS6"/>
<keyword evidence="9" id="KW-0472">Membrane</keyword>
<keyword evidence="5" id="KW-0560">Oxidoreductase</keyword>
<evidence type="ECO:0000256" key="9">
    <source>
        <dbReference type="SAM" id="Phobius"/>
    </source>
</evidence>
<dbReference type="GO" id="GO:0005506">
    <property type="term" value="F:iron ion binding"/>
    <property type="evidence" value="ECO:0007669"/>
    <property type="project" value="InterPro"/>
</dbReference>
<name>A0A6J1DLS6_MOMCH</name>
<protein>
    <submittedName>
        <fullName evidence="11">Phenylalanine N-monooxygenase-like</fullName>
    </submittedName>
</protein>
<evidence type="ECO:0000313" key="10">
    <source>
        <dbReference type="Proteomes" id="UP000504603"/>
    </source>
</evidence>
<proteinExistence type="inferred from homology"/>
<dbReference type="GO" id="GO:0020037">
    <property type="term" value="F:heme binding"/>
    <property type="evidence" value="ECO:0007669"/>
    <property type="project" value="InterPro"/>
</dbReference>
<keyword evidence="4 8" id="KW-0479">Metal-binding</keyword>
<dbReference type="OrthoDB" id="2789670at2759"/>
<dbReference type="InterPro" id="IPR002401">
    <property type="entry name" value="Cyt_P450_E_grp-I"/>
</dbReference>
<dbReference type="RefSeq" id="XP_022154344.1">
    <property type="nucleotide sequence ID" value="XM_022298652.1"/>
</dbReference>
<dbReference type="InterPro" id="IPR001128">
    <property type="entry name" value="Cyt_P450"/>
</dbReference>
<evidence type="ECO:0000256" key="5">
    <source>
        <dbReference type="ARBA" id="ARBA00023002"/>
    </source>
</evidence>
<dbReference type="Proteomes" id="UP000504603">
    <property type="component" value="Unplaced"/>
</dbReference>
<dbReference type="Gene3D" id="1.10.630.10">
    <property type="entry name" value="Cytochrome P450"/>
    <property type="match status" value="1"/>
</dbReference>
<keyword evidence="9" id="KW-1133">Transmembrane helix</keyword>
<keyword evidence="3 8" id="KW-0349">Heme</keyword>
<evidence type="ECO:0000256" key="6">
    <source>
        <dbReference type="ARBA" id="ARBA00023004"/>
    </source>
</evidence>
<keyword evidence="6 8" id="KW-0408">Iron</keyword>
<sequence>MAGSALADMCSSTLLSGLIIAAVLVWFFSCYWRRKHSAAAALPLPPGPFAWPLVGSLPAMWRSKPRYRWIHTIVEDLNTEIACIRLGKTHVIPISDYVPILKVFDLDGHGRVVEKALNVIRKYEEPIIDERVQQWRNGERREPEDMLDIFISLEGDNGEPLLSVEEIKAQITELLLATVDNPSNAVEWALAEMLNQPEILRRAAAEIDTVVGKCRLVQESDLPSLKFLTACAREALRLHPIAPFNLPHIATADAAVAGYFIPKGSHILLSRLGLGRNPRIWANPARFDPDRHLRDSSVDLGLAEPDLRFITFTRGRRGCMGGTLGTAITMMLLARLVQAFHWRLPPGVAAIDLSESDQLFLKNPLHAFAEPRFPESLYPTGEKQKLS</sequence>
<accession>A0A6J1DLS6</accession>
<evidence type="ECO:0000256" key="3">
    <source>
        <dbReference type="ARBA" id="ARBA00022617"/>
    </source>
</evidence>
<dbReference type="InterPro" id="IPR036396">
    <property type="entry name" value="Cyt_P450_sf"/>
</dbReference>
<dbReference type="KEGG" id="mcha:111021627"/>
<organism evidence="10 11">
    <name type="scientific">Momordica charantia</name>
    <name type="common">Bitter gourd</name>
    <name type="synonym">Balsam pear</name>
    <dbReference type="NCBI Taxonomy" id="3673"/>
    <lineage>
        <taxon>Eukaryota</taxon>
        <taxon>Viridiplantae</taxon>
        <taxon>Streptophyta</taxon>
        <taxon>Embryophyta</taxon>
        <taxon>Tracheophyta</taxon>
        <taxon>Spermatophyta</taxon>
        <taxon>Magnoliopsida</taxon>
        <taxon>eudicotyledons</taxon>
        <taxon>Gunneridae</taxon>
        <taxon>Pentapetalae</taxon>
        <taxon>rosids</taxon>
        <taxon>fabids</taxon>
        <taxon>Cucurbitales</taxon>
        <taxon>Cucurbitaceae</taxon>
        <taxon>Momordiceae</taxon>
        <taxon>Momordica</taxon>
    </lineage>
</organism>
<evidence type="ECO:0000256" key="8">
    <source>
        <dbReference type="PIRSR" id="PIRSR602401-1"/>
    </source>
</evidence>
<evidence type="ECO:0000313" key="11">
    <source>
        <dbReference type="RefSeq" id="XP_022154344.1"/>
    </source>
</evidence>
<feature type="binding site" description="axial binding residue" evidence="8">
    <location>
        <position position="319"/>
    </location>
    <ligand>
        <name>heme</name>
        <dbReference type="ChEBI" id="CHEBI:30413"/>
    </ligand>
    <ligandPart>
        <name>Fe</name>
        <dbReference type="ChEBI" id="CHEBI:18248"/>
    </ligandPart>
</feature>
<evidence type="ECO:0000256" key="7">
    <source>
        <dbReference type="ARBA" id="ARBA00023033"/>
    </source>
</evidence>